<evidence type="ECO:0000313" key="15">
    <source>
        <dbReference type="Proteomes" id="UP000694620"/>
    </source>
</evidence>
<dbReference type="PANTHER" id="PTHR24234">
    <property type="entry name" value="LYSOPHOSPHATIDIC ACID RECEPTOR 5/SPHINGOSYLPHOSPHORYLCHOLINE RECEPTOR"/>
    <property type="match status" value="1"/>
</dbReference>
<feature type="transmembrane region" description="Helical" evidence="12">
    <location>
        <begin position="181"/>
        <end position="200"/>
    </location>
</feature>
<evidence type="ECO:0000256" key="12">
    <source>
        <dbReference type="SAM" id="Phobius"/>
    </source>
</evidence>
<protein>
    <submittedName>
        <fullName evidence="14">G protein-coupled receptor 65</fullName>
    </submittedName>
</protein>
<dbReference type="Gene3D" id="1.20.1070.10">
    <property type="entry name" value="Rhodopsin 7-helix transmembrane proteins"/>
    <property type="match status" value="1"/>
</dbReference>
<dbReference type="InterPro" id="IPR017452">
    <property type="entry name" value="GPCR_Rhodpsn_7TM"/>
</dbReference>
<dbReference type="PROSITE" id="PS50262">
    <property type="entry name" value="G_PROTEIN_RECEP_F1_2"/>
    <property type="match status" value="1"/>
</dbReference>
<evidence type="ECO:0000256" key="7">
    <source>
        <dbReference type="ARBA" id="ARBA00023157"/>
    </source>
</evidence>
<dbReference type="PANTHER" id="PTHR24234:SF15">
    <property type="entry name" value="G PROTEIN-COUPLED RECEPTOR 65"/>
    <property type="match status" value="1"/>
</dbReference>
<sequence>MDNESYSTEHDNASGIIISLVYISVTIFSIPANLLSLFEFGRKLKKKNELAVYYLNLAVADLLLSITLPCWVYIVLQNQSVKKSAALTFNCFLSFLNYYGSAAFLSCIAVDRYLVIVYPLRFHVLRRIKFAVHISFIIWTLQLLFTSVLLFSRETITDSNSSSFCTKVCSDNVRAFNFVRFFIGFFIPSLLIIFCGYGTYKGVMQNKATGKHEKSTVNKLLLGIIVNFLICFGPYHVVLLICSVENYESSQSLELALTIAGCLITLNCIADPLLYCFVHEKARKNFVNTILLCKKRYCFYTARLMALN</sequence>
<feature type="transmembrane region" description="Helical" evidence="12">
    <location>
        <begin position="50"/>
        <end position="76"/>
    </location>
</feature>
<keyword evidence="8 11" id="KW-0675">Receptor</keyword>
<proteinExistence type="inferred from homology"/>
<evidence type="ECO:0000256" key="6">
    <source>
        <dbReference type="ARBA" id="ARBA00023136"/>
    </source>
</evidence>
<evidence type="ECO:0000256" key="2">
    <source>
        <dbReference type="ARBA" id="ARBA00022475"/>
    </source>
</evidence>
<keyword evidence="15" id="KW-1185">Reference proteome</keyword>
<dbReference type="Ensembl" id="ENSECRT00000018748.1">
    <property type="protein sequence ID" value="ENSECRP00000018377.1"/>
    <property type="gene ID" value="ENSECRG00000012291.1"/>
</dbReference>
<reference evidence="14" key="1">
    <citation type="submission" date="2021-06" db="EMBL/GenBank/DDBJ databases">
        <authorList>
            <consortium name="Wellcome Sanger Institute Data Sharing"/>
        </authorList>
    </citation>
    <scope>NUCLEOTIDE SEQUENCE [LARGE SCALE GENOMIC DNA]</scope>
</reference>
<evidence type="ECO:0000256" key="10">
    <source>
        <dbReference type="ARBA" id="ARBA00023224"/>
    </source>
</evidence>
<feature type="domain" description="G-protein coupled receptors family 1 profile" evidence="13">
    <location>
        <begin position="32"/>
        <end position="275"/>
    </location>
</feature>
<name>A0A8C4XAW1_ERPCA</name>
<gene>
    <name evidence="14" type="primary">GPR65</name>
</gene>
<evidence type="ECO:0000256" key="11">
    <source>
        <dbReference type="RuleBase" id="RU000688"/>
    </source>
</evidence>
<keyword evidence="2" id="KW-1003">Cell membrane</keyword>
<dbReference type="GeneTree" id="ENSGT01150000286937"/>
<evidence type="ECO:0000256" key="5">
    <source>
        <dbReference type="ARBA" id="ARBA00023040"/>
    </source>
</evidence>
<dbReference type="Pfam" id="PF00001">
    <property type="entry name" value="7tm_1"/>
    <property type="match status" value="1"/>
</dbReference>
<keyword evidence="10 11" id="KW-0807">Transducer</keyword>
<keyword evidence="3 11" id="KW-0812">Transmembrane</keyword>
<evidence type="ECO:0000256" key="8">
    <source>
        <dbReference type="ARBA" id="ARBA00023170"/>
    </source>
</evidence>
<dbReference type="PRINTS" id="PR00237">
    <property type="entry name" value="GPCRRHODOPSN"/>
</dbReference>
<dbReference type="PROSITE" id="PS00237">
    <property type="entry name" value="G_PROTEIN_RECEP_F1_1"/>
    <property type="match status" value="1"/>
</dbReference>
<comment type="subcellular location">
    <subcellularLocation>
        <location evidence="1">Cell membrane</location>
        <topology evidence="1">Multi-pass membrane protein</topology>
    </subcellularLocation>
</comment>
<keyword evidence="4 12" id="KW-1133">Transmembrane helix</keyword>
<dbReference type="AlphaFoldDB" id="A0A8C4XAW1"/>
<dbReference type="GO" id="GO:0004930">
    <property type="term" value="F:G protein-coupled receptor activity"/>
    <property type="evidence" value="ECO:0007669"/>
    <property type="project" value="UniProtKB-KW"/>
</dbReference>
<evidence type="ECO:0000313" key="14">
    <source>
        <dbReference type="Ensembl" id="ENSECRP00000018377.1"/>
    </source>
</evidence>
<dbReference type="SUPFAM" id="SSF81321">
    <property type="entry name" value="Family A G protein-coupled receptor-like"/>
    <property type="match status" value="1"/>
</dbReference>
<keyword evidence="6 12" id="KW-0472">Membrane</keyword>
<comment type="similarity">
    <text evidence="11">Belongs to the G-protein coupled receptor 1 family.</text>
</comment>
<evidence type="ECO:0000256" key="3">
    <source>
        <dbReference type="ARBA" id="ARBA00022692"/>
    </source>
</evidence>
<organism evidence="14 15">
    <name type="scientific">Erpetoichthys calabaricus</name>
    <name type="common">Rope fish</name>
    <name type="synonym">Calamoichthys calabaricus</name>
    <dbReference type="NCBI Taxonomy" id="27687"/>
    <lineage>
        <taxon>Eukaryota</taxon>
        <taxon>Metazoa</taxon>
        <taxon>Chordata</taxon>
        <taxon>Craniata</taxon>
        <taxon>Vertebrata</taxon>
        <taxon>Euteleostomi</taxon>
        <taxon>Actinopterygii</taxon>
        <taxon>Polypteriformes</taxon>
        <taxon>Polypteridae</taxon>
        <taxon>Erpetoichthys</taxon>
    </lineage>
</organism>
<evidence type="ECO:0000256" key="1">
    <source>
        <dbReference type="ARBA" id="ARBA00004651"/>
    </source>
</evidence>
<evidence type="ECO:0000256" key="4">
    <source>
        <dbReference type="ARBA" id="ARBA00022989"/>
    </source>
</evidence>
<reference evidence="14" key="2">
    <citation type="submission" date="2025-08" db="UniProtKB">
        <authorList>
            <consortium name="Ensembl"/>
        </authorList>
    </citation>
    <scope>IDENTIFICATION</scope>
</reference>
<feature type="transmembrane region" description="Helical" evidence="12">
    <location>
        <begin position="253"/>
        <end position="278"/>
    </location>
</feature>
<feature type="transmembrane region" description="Helical" evidence="12">
    <location>
        <begin position="220"/>
        <end position="241"/>
    </location>
</feature>
<dbReference type="InterPro" id="IPR000276">
    <property type="entry name" value="GPCR_Rhodpsn"/>
</dbReference>
<evidence type="ECO:0000259" key="13">
    <source>
        <dbReference type="PROSITE" id="PS50262"/>
    </source>
</evidence>
<accession>A0A8C4XAW1</accession>
<feature type="transmembrane region" description="Helical" evidence="12">
    <location>
        <begin position="130"/>
        <end position="151"/>
    </location>
</feature>
<evidence type="ECO:0000256" key="9">
    <source>
        <dbReference type="ARBA" id="ARBA00023180"/>
    </source>
</evidence>
<feature type="transmembrane region" description="Helical" evidence="12">
    <location>
        <begin position="16"/>
        <end position="38"/>
    </location>
</feature>
<keyword evidence="9" id="KW-0325">Glycoprotein</keyword>
<reference evidence="14" key="3">
    <citation type="submission" date="2025-09" db="UniProtKB">
        <authorList>
            <consortium name="Ensembl"/>
        </authorList>
    </citation>
    <scope>IDENTIFICATION</scope>
</reference>
<dbReference type="GO" id="GO:0005886">
    <property type="term" value="C:plasma membrane"/>
    <property type="evidence" value="ECO:0007669"/>
    <property type="project" value="UniProtKB-SubCell"/>
</dbReference>
<dbReference type="Proteomes" id="UP000694620">
    <property type="component" value="Chromosome 16"/>
</dbReference>
<feature type="transmembrane region" description="Helical" evidence="12">
    <location>
        <begin position="96"/>
        <end position="118"/>
    </location>
</feature>
<keyword evidence="7" id="KW-1015">Disulfide bond</keyword>
<keyword evidence="5 11" id="KW-0297">G-protein coupled receptor</keyword>